<feature type="domain" description="Ribosomal protein eL8/eL30/eS12/Gadd45" evidence="1">
    <location>
        <begin position="4"/>
        <end position="86"/>
    </location>
</feature>
<dbReference type="SUPFAM" id="SSF55315">
    <property type="entry name" value="L30e-like"/>
    <property type="match status" value="1"/>
</dbReference>
<gene>
    <name evidence="2" type="ORF">A6M21_05170</name>
</gene>
<dbReference type="Pfam" id="PF01248">
    <property type="entry name" value="Ribosomal_L7Ae"/>
    <property type="match status" value="1"/>
</dbReference>
<reference evidence="2 3" key="1">
    <citation type="submission" date="2016-04" db="EMBL/GenBank/DDBJ databases">
        <authorList>
            <person name="Evans L.H."/>
            <person name="Alamgir A."/>
            <person name="Owens N."/>
            <person name="Weber N.D."/>
            <person name="Virtaneva K."/>
            <person name="Barbian K."/>
            <person name="Babar A."/>
            <person name="Rosenke K."/>
        </authorList>
    </citation>
    <scope>NUCLEOTIDE SEQUENCE [LARGE SCALE GENOMIC DNA]</scope>
    <source>
        <strain evidence="2 3">LMa1</strain>
    </source>
</reference>
<dbReference type="STRING" id="1838280.A6M21_05170"/>
<dbReference type="Gene3D" id="3.30.1330.30">
    <property type="match status" value="1"/>
</dbReference>
<dbReference type="InterPro" id="IPR029064">
    <property type="entry name" value="Ribosomal_eL30-like_sf"/>
</dbReference>
<accession>A0A1B7LHV7</accession>
<organism evidence="2 3">
    <name type="scientific">Desulfotomaculum copahuensis</name>
    <dbReference type="NCBI Taxonomy" id="1838280"/>
    <lineage>
        <taxon>Bacteria</taxon>
        <taxon>Bacillati</taxon>
        <taxon>Bacillota</taxon>
        <taxon>Clostridia</taxon>
        <taxon>Eubacteriales</taxon>
        <taxon>Desulfotomaculaceae</taxon>
        <taxon>Desulfotomaculum</taxon>
    </lineage>
</organism>
<name>A0A1B7LHV7_9FIRM</name>
<dbReference type="Proteomes" id="UP000078532">
    <property type="component" value="Unassembled WGS sequence"/>
</dbReference>
<protein>
    <recommendedName>
        <fullName evidence="1">Ribosomal protein eL8/eL30/eS12/Gadd45 domain-containing protein</fullName>
    </recommendedName>
</protein>
<evidence type="ECO:0000313" key="3">
    <source>
        <dbReference type="Proteomes" id="UP000078532"/>
    </source>
</evidence>
<dbReference type="EMBL" id="LYVF01000047">
    <property type="protein sequence ID" value="OAT85867.1"/>
    <property type="molecule type" value="Genomic_DNA"/>
</dbReference>
<dbReference type="RefSeq" id="WP_066666607.1">
    <property type="nucleotide sequence ID" value="NZ_LYVF01000047.1"/>
</dbReference>
<dbReference type="OrthoDB" id="9794863at2"/>
<keyword evidence="3" id="KW-1185">Reference proteome</keyword>
<dbReference type="AlphaFoldDB" id="A0A1B7LHV7"/>
<evidence type="ECO:0000259" key="1">
    <source>
        <dbReference type="Pfam" id="PF01248"/>
    </source>
</evidence>
<sequence length="105" mass="10994">MSAKVQRLLGLARRAGQLVSGDTAVRQTVNRGRAHLLVLAGDAAPRTARAFQELASAAALPVIIFGSRAELGCLLGCPLRAVAVVTDRHLARGILAVIDGEENEN</sequence>
<proteinExistence type="predicted"/>
<evidence type="ECO:0000313" key="2">
    <source>
        <dbReference type="EMBL" id="OAT85867.1"/>
    </source>
</evidence>
<comment type="caution">
    <text evidence="2">The sequence shown here is derived from an EMBL/GenBank/DDBJ whole genome shotgun (WGS) entry which is preliminary data.</text>
</comment>
<dbReference type="InterPro" id="IPR004038">
    <property type="entry name" value="Ribosomal_eL8/eL30/eS12/Gad45"/>
</dbReference>